<dbReference type="PANTHER" id="PTHR32071">
    <property type="entry name" value="TRANSCRIPTIONAL REGULATORY PROTEIN"/>
    <property type="match status" value="1"/>
</dbReference>
<protein>
    <submittedName>
        <fullName evidence="7">Sigma-54-dependent Fis family transcriptional regulator</fullName>
    </submittedName>
</protein>
<keyword evidence="5" id="KW-0804">Transcription</keyword>
<dbReference type="SUPFAM" id="SSF52540">
    <property type="entry name" value="P-loop containing nucleoside triphosphate hydrolases"/>
    <property type="match status" value="1"/>
</dbReference>
<proteinExistence type="predicted"/>
<dbReference type="SMART" id="SM00382">
    <property type="entry name" value="AAA"/>
    <property type="match status" value="1"/>
</dbReference>
<dbReference type="FunFam" id="3.40.50.300:FF:000006">
    <property type="entry name" value="DNA-binding transcriptional regulator NtrC"/>
    <property type="match status" value="1"/>
</dbReference>
<dbReference type="InterPro" id="IPR009057">
    <property type="entry name" value="Homeodomain-like_sf"/>
</dbReference>
<dbReference type="Gene3D" id="1.10.10.60">
    <property type="entry name" value="Homeodomain-like"/>
    <property type="match status" value="1"/>
</dbReference>
<reference evidence="7 8" key="1">
    <citation type="submission" date="2019-04" db="EMBL/GenBank/DDBJ databases">
        <authorList>
            <person name="Li Y."/>
            <person name="Wang J."/>
        </authorList>
    </citation>
    <scope>NUCLEOTIDE SEQUENCE [LARGE SCALE GENOMIC DNA]</scope>
    <source>
        <strain evidence="7 8">DSM 14668</strain>
    </source>
</reference>
<dbReference type="RefSeq" id="WP_136928003.1">
    <property type="nucleotide sequence ID" value="NZ_SSMQ01000004.1"/>
</dbReference>
<dbReference type="GO" id="GO:0003677">
    <property type="term" value="F:DNA binding"/>
    <property type="evidence" value="ECO:0007669"/>
    <property type="project" value="UniProtKB-KW"/>
</dbReference>
<organism evidence="7 8">
    <name type="scientific">Polyangium fumosum</name>
    <dbReference type="NCBI Taxonomy" id="889272"/>
    <lineage>
        <taxon>Bacteria</taxon>
        <taxon>Pseudomonadati</taxon>
        <taxon>Myxococcota</taxon>
        <taxon>Polyangia</taxon>
        <taxon>Polyangiales</taxon>
        <taxon>Polyangiaceae</taxon>
        <taxon>Polyangium</taxon>
    </lineage>
</organism>
<comment type="caution">
    <text evidence="7">The sequence shown here is derived from an EMBL/GenBank/DDBJ whole genome shotgun (WGS) entry which is preliminary data.</text>
</comment>
<evidence type="ECO:0000313" key="7">
    <source>
        <dbReference type="EMBL" id="TKD12209.1"/>
    </source>
</evidence>
<dbReference type="InterPro" id="IPR003593">
    <property type="entry name" value="AAA+_ATPase"/>
</dbReference>
<dbReference type="Pfam" id="PF25601">
    <property type="entry name" value="AAA_lid_14"/>
    <property type="match status" value="1"/>
</dbReference>
<dbReference type="InterPro" id="IPR025944">
    <property type="entry name" value="Sigma_54_int_dom_CS"/>
</dbReference>
<evidence type="ECO:0000256" key="4">
    <source>
        <dbReference type="ARBA" id="ARBA00023125"/>
    </source>
</evidence>
<dbReference type="CDD" id="cd00009">
    <property type="entry name" value="AAA"/>
    <property type="match status" value="1"/>
</dbReference>
<dbReference type="InterPro" id="IPR025662">
    <property type="entry name" value="Sigma_54_int_dom_ATP-bd_1"/>
</dbReference>
<dbReference type="Gene3D" id="3.40.50.300">
    <property type="entry name" value="P-loop containing nucleotide triphosphate hydrolases"/>
    <property type="match status" value="1"/>
</dbReference>
<dbReference type="PROSITE" id="PS00688">
    <property type="entry name" value="SIGMA54_INTERACT_3"/>
    <property type="match status" value="1"/>
</dbReference>
<dbReference type="PROSITE" id="PS00675">
    <property type="entry name" value="SIGMA54_INTERACT_1"/>
    <property type="match status" value="1"/>
</dbReference>
<dbReference type="InterPro" id="IPR058031">
    <property type="entry name" value="AAA_lid_NorR"/>
</dbReference>
<dbReference type="InterPro" id="IPR025943">
    <property type="entry name" value="Sigma_54_int_dom_ATP-bd_2"/>
</dbReference>
<dbReference type="Proteomes" id="UP000309215">
    <property type="component" value="Unassembled WGS sequence"/>
</dbReference>
<keyword evidence="8" id="KW-1185">Reference proteome</keyword>
<evidence type="ECO:0000256" key="3">
    <source>
        <dbReference type="ARBA" id="ARBA00023015"/>
    </source>
</evidence>
<dbReference type="Gene3D" id="1.10.8.60">
    <property type="match status" value="1"/>
</dbReference>
<dbReference type="Pfam" id="PF00158">
    <property type="entry name" value="Sigma54_activat"/>
    <property type="match status" value="1"/>
</dbReference>
<keyword evidence="2" id="KW-0067">ATP-binding</keyword>
<feature type="domain" description="Sigma-54 factor interaction" evidence="6">
    <location>
        <begin position="5"/>
        <end position="234"/>
    </location>
</feature>
<sequence>MSEFVIGESAGLKPVMERVLQVAPTNAPVLVLGETGSGKEVIARAIHARSRRAQGPVVRVNCGAIPSELIDSELFGHERGAFTGAVGTRKGWFERADGGTLFLDEVGELPRAAQVRLLRVLQESTIERVGGHETIHVDVRIVAATHRHLESMVAEGTFREDLWYRLSVFPIRLPALRDRMEDLPSLAAHFAERAGKRLGGPGLTPTAADLELLRHYAWPGNVRELATVIERGAILGNGKRLELAAALGGPTVKPPSRPPAAEALHDAEEIVTLDEATAAHIRRALAARGGRIEGPFGAARLLGINPHTLRARMRKLGIEWSHFREPSAGPASMQPNR</sequence>
<dbReference type="PANTHER" id="PTHR32071:SF117">
    <property type="entry name" value="PTS-DEPENDENT DIHYDROXYACETONE KINASE OPERON REGULATORY PROTEIN-RELATED"/>
    <property type="match status" value="1"/>
</dbReference>
<dbReference type="OrthoDB" id="9814761at2"/>
<dbReference type="GO" id="GO:0005524">
    <property type="term" value="F:ATP binding"/>
    <property type="evidence" value="ECO:0007669"/>
    <property type="project" value="UniProtKB-KW"/>
</dbReference>
<evidence type="ECO:0000259" key="6">
    <source>
        <dbReference type="PROSITE" id="PS50045"/>
    </source>
</evidence>
<gene>
    <name evidence="7" type="ORF">E8A74_06290</name>
</gene>
<evidence type="ECO:0000256" key="1">
    <source>
        <dbReference type="ARBA" id="ARBA00022741"/>
    </source>
</evidence>
<dbReference type="SUPFAM" id="SSF46689">
    <property type="entry name" value="Homeodomain-like"/>
    <property type="match status" value="1"/>
</dbReference>
<evidence type="ECO:0000313" key="8">
    <source>
        <dbReference type="Proteomes" id="UP000309215"/>
    </source>
</evidence>
<keyword evidence="1" id="KW-0547">Nucleotide-binding</keyword>
<accession>A0A4U1JHW8</accession>
<dbReference type="InterPro" id="IPR027417">
    <property type="entry name" value="P-loop_NTPase"/>
</dbReference>
<keyword evidence="4" id="KW-0238">DNA-binding</keyword>
<name>A0A4U1JHW8_9BACT</name>
<evidence type="ECO:0000256" key="2">
    <source>
        <dbReference type="ARBA" id="ARBA00022840"/>
    </source>
</evidence>
<dbReference type="InterPro" id="IPR002078">
    <property type="entry name" value="Sigma_54_int"/>
</dbReference>
<dbReference type="EMBL" id="SSMQ01000004">
    <property type="protein sequence ID" value="TKD12209.1"/>
    <property type="molecule type" value="Genomic_DNA"/>
</dbReference>
<dbReference type="GO" id="GO:0006355">
    <property type="term" value="P:regulation of DNA-templated transcription"/>
    <property type="evidence" value="ECO:0007669"/>
    <property type="project" value="InterPro"/>
</dbReference>
<dbReference type="AlphaFoldDB" id="A0A4U1JHW8"/>
<keyword evidence="3" id="KW-0805">Transcription regulation</keyword>
<dbReference type="PROSITE" id="PS50045">
    <property type="entry name" value="SIGMA54_INTERACT_4"/>
    <property type="match status" value="1"/>
</dbReference>
<evidence type="ECO:0000256" key="5">
    <source>
        <dbReference type="ARBA" id="ARBA00023163"/>
    </source>
</evidence>
<dbReference type="PROSITE" id="PS00676">
    <property type="entry name" value="SIGMA54_INTERACT_2"/>
    <property type="match status" value="1"/>
</dbReference>